<dbReference type="RefSeq" id="WP_005860813.1">
    <property type="nucleotide sequence ID" value="NZ_AAYA01000010.1"/>
</dbReference>
<comment type="caution">
    <text evidence="6">The sequence shown here is derived from an EMBL/GenBank/DDBJ whole genome shotgun (WGS) entry which is preliminary data.</text>
</comment>
<dbReference type="CDD" id="cd14750">
    <property type="entry name" value="PBP2_TMBP"/>
    <property type="match status" value="1"/>
</dbReference>
<reference evidence="6 7" key="1">
    <citation type="submission" date="2006-06" db="EMBL/GenBank/DDBJ databases">
        <authorList>
            <person name="Moran M.A."/>
            <person name="Ferriera S."/>
            <person name="Johnson J."/>
            <person name="Kravitz S."/>
            <person name="Beeson K."/>
            <person name="Sutton G."/>
            <person name="Rogers Y.-H."/>
            <person name="Friedman R."/>
            <person name="Frazier M."/>
            <person name="Venter J.C."/>
        </authorList>
    </citation>
    <scope>NUCLEOTIDE SEQUENCE [LARGE SCALE GENOMIC DNA]</scope>
    <source>
        <strain evidence="6 7">E-37</strain>
    </source>
</reference>
<dbReference type="InterPro" id="IPR006059">
    <property type="entry name" value="SBP"/>
</dbReference>
<evidence type="ECO:0000256" key="3">
    <source>
        <dbReference type="ARBA" id="ARBA00022448"/>
    </source>
</evidence>
<evidence type="ECO:0000256" key="1">
    <source>
        <dbReference type="ARBA" id="ARBA00004418"/>
    </source>
</evidence>
<proteinExistence type="inferred from homology"/>
<keyword evidence="4 5" id="KW-0732">Signal</keyword>
<sequence>MTRLIQTCLALLVLAAPARAVEISLSCGVIGAQYNVCQDSVDRWERRTGHTVRIVPTPQQTNDQLTFFRERLARPESGEVIDVVKIDTIWVNFVEQYLLDLRPYSDGAETQHFSALVENASFEGELKAMPLWSGVGLFFYRKDLLEKHGATVPRTWDEMEAVARQIQAAERAEGNRIWGYIFDGAAGEGLTCNAMEWLATMGGAQILDGEGRVAVDDPAAMDTLRRVKGWIGDIAPPEVTTLNNESAREMFQNGGAVFMRNWPYVWALAQEDWSKVKGKVGVTTLPGGEAGSGAGTSGGWYLGVSQDSAHPEIAADLVMHMTSKNEQLQRALFSSVNPTRPELYSNPDIRNMSDFFGEIFAALQTAINRPNAELRGSYTFVSDRWSAAVNAYLAGEADDPLTLFAPLQEQLARLERRGW</sequence>
<dbReference type="eggNOG" id="COG1653">
    <property type="taxonomic scope" value="Bacteria"/>
</dbReference>
<dbReference type="AlphaFoldDB" id="A3K682"/>
<dbReference type="GO" id="GO:0042597">
    <property type="term" value="C:periplasmic space"/>
    <property type="evidence" value="ECO:0007669"/>
    <property type="project" value="UniProtKB-SubCell"/>
</dbReference>
<comment type="similarity">
    <text evidence="2">Belongs to the bacterial solute-binding protein 1 family.</text>
</comment>
<evidence type="ECO:0000313" key="7">
    <source>
        <dbReference type="Proteomes" id="UP000005713"/>
    </source>
</evidence>
<feature type="signal peptide" evidence="5">
    <location>
        <begin position="1"/>
        <end position="20"/>
    </location>
</feature>
<dbReference type="OrthoDB" id="9808332at2"/>
<evidence type="ECO:0000256" key="4">
    <source>
        <dbReference type="ARBA" id="ARBA00022729"/>
    </source>
</evidence>
<dbReference type="SUPFAM" id="SSF53850">
    <property type="entry name" value="Periplasmic binding protein-like II"/>
    <property type="match status" value="1"/>
</dbReference>
<comment type="subcellular location">
    <subcellularLocation>
        <location evidence="1">Periplasm</location>
    </subcellularLocation>
</comment>
<keyword evidence="3" id="KW-0813">Transport</keyword>
<keyword evidence="6" id="KW-0762">Sugar transport</keyword>
<dbReference type="Gene3D" id="3.40.190.10">
    <property type="entry name" value="Periplasmic binding protein-like II"/>
    <property type="match status" value="2"/>
</dbReference>
<evidence type="ECO:0000313" key="6">
    <source>
        <dbReference type="EMBL" id="EBA07232.1"/>
    </source>
</evidence>
<feature type="chain" id="PRO_5002654903" evidence="5">
    <location>
        <begin position="21"/>
        <end position="419"/>
    </location>
</feature>
<dbReference type="PANTHER" id="PTHR43649">
    <property type="entry name" value="ARABINOSE-BINDING PROTEIN-RELATED"/>
    <property type="match status" value="1"/>
</dbReference>
<dbReference type="Proteomes" id="UP000005713">
    <property type="component" value="Unassembled WGS sequence"/>
</dbReference>
<evidence type="ECO:0000256" key="2">
    <source>
        <dbReference type="ARBA" id="ARBA00008520"/>
    </source>
</evidence>
<protein>
    <submittedName>
        <fullName evidence="6">ABC-type sugar transport system, periplasmic component</fullName>
    </submittedName>
</protein>
<dbReference type="EMBL" id="AAYA01000010">
    <property type="protein sequence ID" value="EBA07232.1"/>
    <property type="molecule type" value="Genomic_DNA"/>
</dbReference>
<keyword evidence="7" id="KW-1185">Reference proteome</keyword>
<evidence type="ECO:0000256" key="5">
    <source>
        <dbReference type="SAM" id="SignalP"/>
    </source>
</evidence>
<accession>A3K682</accession>
<dbReference type="PANTHER" id="PTHR43649:SF34">
    <property type="entry name" value="ABC TRANSPORTER PERIPLASMIC-BINDING PROTEIN YCJN-RELATED"/>
    <property type="match status" value="1"/>
</dbReference>
<organism evidence="6 7">
    <name type="scientific">Sagittula stellata (strain ATCC 700073 / DSM 11524 / E-37)</name>
    <dbReference type="NCBI Taxonomy" id="388399"/>
    <lineage>
        <taxon>Bacteria</taxon>
        <taxon>Pseudomonadati</taxon>
        <taxon>Pseudomonadota</taxon>
        <taxon>Alphaproteobacteria</taxon>
        <taxon>Rhodobacterales</taxon>
        <taxon>Roseobacteraceae</taxon>
        <taxon>Sagittula</taxon>
    </lineage>
</organism>
<gene>
    <name evidence="6" type="ORF">SSE37_06334</name>
</gene>
<name>A3K682_SAGS3</name>
<dbReference type="InterPro" id="IPR050490">
    <property type="entry name" value="Bact_solute-bd_prot1"/>
</dbReference>
<dbReference type="Pfam" id="PF01547">
    <property type="entry name" value="SBP_bac_1"/>
    <property type="match status" value="1"/>
</dbReference>